<dbReference type="Pfam" id="PF20148">
    <property type="entry name" value="DUF6531"/>
    <property type="match status" value="1"/>
</dbReference>
<protein>
    <submittedName>
        <fullName evidence="5">Uncharacterized protein</fullName>
    </submittedName>
</protein>
<dbReference type="InterPro" id="IPR050708">
    <property type="entry name" value="T6SS_VgrG/RHS"/>
</dbReference>
<feature type="signal peptide" evidence="2">
    <location>
        <begin position="1"/>
        <end position="28"/>
    </location>
</feature>
<dbReference type="Pfam" id="PF05593">
    <property type="entry name" value="RHS_repeat"/>
    <property type="match status" value="6"/>
</dbReference>
<keyword evidence="1" id="KW-0677">Repeat</keyword>
<evidence type="ECO:0000256" key="2">
    <source>
        <dbReference type="SAM" id="SignalP"/>
    </source>
</evidence>
<feature type="domain" description="DUF6531" evidence="3">
    <location>
        <begin position="323"/>
        <end position="396"/>
    </location>
</feature>
<dbReference type="Pfam" id="PF25023">
    <property type="entry name" value="TEN_YD-shell"/>
    <property type="match status" value="4"/>
</dbReference>
<feature type="domain" description="Teneurin-like YD-shell" evidence="4">
    <location>
        <begin position="423"/>
        <end position="631"/>
    </location>
</feature>
<dbReference type="PANTHER" id="PTHR32305">
    <property type="match status" value="1"/>
</dbReference>
<keyword evidence="6" id="KW-1185">Reference proteome</keyword>
<dbReference type="InterPro" id="IPR022385">
    <property type="entry name" value="Rhs_assc_core"/>
</dbReference>
<dbReference type="SUPFAM" id="SSF63829">
    <property type="entry name" value="Calcium-dependent phosphotriesterase"/>
    <property type="match status" value="1"/>
</dbReference>
<gene>
    <name evidence="5" type="ORF">K0T92_14190</name>
</gene>
<name>A0ABS7D7H2_9BACL</name>
<feature type="domain" description="Teneurin-like YD-shell" evidence="4">
    <location>
        <begin position="1321"/>
        <end position="1453"/>
    </location>
</feature>
<reference evidence="5 6" key="1">
    <citation type="submission" date="2021-07" db="EMBL/GenBank/DDBJ databases">
        <title>Paenibacillus radiodurans sp. nov., isolated from the southeastern edge of Tengger Desert.</title>
        <authorList>
            <person name="Zhang G."/>
        </authorList>
    </citation>
    <scope>NUCLEOTIDE SEQUENCE [LARGE SCALE GENOMIC DNA]</scope>
    <source>
        <strain evidence="5 6">DT7-4</strain>
    </source>
</reference>
<feature type="domain" description="Teneurin-like YD-shell" evidence="4">
    <location>
        <begin position="765"/>
        <end position="901"/>
    </location>
</feature>
<evidence type="ECO:0000259" key="3">
    <source>
        <dbReference type="Pfam" id="PF20148"/>
    </source>
</evidence>
<evidence type="ECO:0000313" key="5">
    <source>
        <dbReference type="EMBL" id="MBW7475892.1"/>
    </source>
</evidence>
<organism evidence="5 6">
    <name type="scientific">Paenibacillus oenotherae</name>
    <dbReference type="NCBI Taxonomy" id="1435645"/>
    <lineage>
        <taxon>Bacteria</taxon>
        <taxon>Bacillati</taxon>
        <taxon>Bacillota</taxon>
        <taxon>Bacilli</taxon>
        <taxon>Bacillales</taxon>
        <taxon>Paenibacillaceae</taxon>
        <taxon>Paenibacillus</taxon>
    </lineage>
</organism>
<dbReference type="InterPro" id="IPR031325">
    <property type="entry name" value="RHS_repeat"/>
</dbReference>
<comment type="caution">
    <text evidence="5">The sequence shown here is derived from an EMBL/GenBank/DDBJ whole genome shotgun (WGS) entry which is preliminary data.</text>
</comment>
<sequence>MRILSKKRFVLLLLVVFMLQLFPAGAFAALDDDPGQGHAAFDSANPPKESTSVADSVYGKELGSATGIMALAPQTISAEDADILLIQSRNPWDTSSNEEVLNQLGFTYHKVSISDAITVDFEPYKLIIVANDQDDQFYRKLSSIRTKLELYVMNGGTLLYGISDAGWGYGTSDLLIPGDVRLRPVDYSYYNYIQDSAHPIVTGALTDGTALTNGDLYNNYTSHRSFETDSLPFDTRVILNAGSDRPTLVEYPIGDGIVVASGLTWEFSWAYRSGNDGYGTFGKKAFDDLIVYAYSIAGNSGSSGTTSGLGIDDIENGSSLAVGDPVNVANGNFFMKKEDLSIDGPFPLAFIRFYNTIDDGQGGLGAKWHHNFEVKLKEISNRRVRVTFEDGHTEDFIHGDDGIWYAMPGKYSKIDRLADGTFVITSKDGLTYNFDPSGHLQFLEDTKGNRVELTYDSGRLIKLASANAFISLEYEDGLVVRATDSTGRSVEYGYTLGCLTSVKDVEGQTSTYACDDKNRITTIIDSAGIVRVANIYDEQDRVTHQTLADGSTASFVYDDTNLTTTYTERNGAIMVYVRDKNNRITERRYEDGTETLVFNDKNQITAFTDKNGHTYAYEYDEYGNVIKETNPLGIAKEYGYNANRKLTMLRNPDGSTYEYTYDDKGNMLTAKDPLGRVLAMNYNTQGLPSKVMLPTGKSTSLSYDVRGNVTSVSDPDGNMTRYTYDELNRLSGVIKPNGSHTEYKYTASGKTTQVTHPDGTSLTARYDSRGLKVEESDESGRINKYKYDDAGQLSAKIDATGGVTSYEYDSMGNVRTIILPDGSKTVYTYNKANLLASVTDGEGYTHQSEYDGNGNLLNEIDPNGNQTEYIYDGLNRLIGIHLPNGAETQYEYRYDGKLTKLIDALNNSISYSYDTAGQLLAVTDQAGATTSYTYDATGNVESITNPYGAKTRYEYNGNSKITKVILPDATSELIAYDANGNLVKYTGPNGHITTYSYDQRDRLTTITNAAGKQKKFEYSPTGKLTVVVDENGNRINYTYDGLDRLSEVVSPEGGKTAYGYDAVGNLIEIHQYAAVTQKTLADMKNGTAAGFRAEMKELITKYKYDKRGLLLEETNPAQKMTIYRYDANGNRISMTDRDGLVTKYGYDAVNHLSQVQYQDGKIVEYSYNPLGQAISMTDWNGTTNYELDAVGRVKKVTDYQGRAIGYAWGLQGEQQAIDYPDGSRVKYEYDVMGRLLNVTDAKNKVTSYAYDAAGNISSKLLPNGFKTVYEYDALSRLTYLKDYDKTGNIVNSYGYVYDAVGNRLTMERKRSNDRIGKLIDETEGITQYKYDKLNQLIQVQKPSRMVEKYFYDTLGNRIRKENWLTGALFQSATNYKYDNQNRLTRIDGKDEIVTGALVNKPVSLDYDERGNLVKAVSGGKILSQYEYDTTNRMVSSVNKYGIESKYEYDGAGRRIKMSVEIPKALIPTVSNLVSKDNELQELTNNLFDGVHFKKEYNYVTDETSPYNRVLMTYGEHNETQRYTYGFDVLSVDNWKKPLNQWPTDIADALSSKSKRTYFLLDEMGSPAKLVNESGKTEATFGYDAFGRPLLASLFSELKLQGNIHGYTGYQYDLATGLFFAQARYYMPETGRFVAEDTRKGYVQEPLSLNRYAYAYNQPMAYKDQDGYEPVTIGNIYIAEGTIDGESRVYVGSTAQDLKKRIGKHHWKEFLIAESTTVRTVEVKAEMNVASSGRGTLFSARNEALRAAEQKILNSIDNDKLLNEIRAATPENAEAWAKTHTVETGSPKISLKGGIKVGAIGGFALLDAINIYREINMSEYVYAPYILQDEGGLFKLSEEQAHWFAHHYRWKVYVTGALAGQKIEVTKEEFNFWRWEGESLWGTVDLWGNFVPGLLRPELEVACMF</sequence>
<feature type="chain" id="PRO_5045954469" evidence="2">
    <location>
        <begin position="29"/>
        <end position="1904"/>
    </location>
</feature>
<dbReference type="PANTHER" id="PTHR32305:SF15">
    <property type="entry name" value="PROTEIN RHSA-RELATED"/>
    <property type="match status" value="1"/>
</dbReference>
<dbReference type="InterPro" id="IPR006530">
    <property type="entry name" value="YD"/>
</dbReference>
<dbReference type="NCBIfam" id="TIGR01643">
    <property type="entry name" value="YD_repeat_2x"/>
    <property type="match status" value="16"/>
</dbReference>
<evidence type="ECO:0000259" key="4">
    <source>
        <dbReference type="Pfam" id="PF25023"/>
    </source>
</evidence>
<proteinExistence type="predicted"/>
<dbReference type="InterPro" id="IPR045351">
    <property type="entry name" value="DUF6531"/>
</dbReference>
<keyword evidence="2" id="KW-0732">Signal</keyword>
<dbReference type="NCBIfam" id="TIGR03696">
    <property type="entry name" value="Rhs_assc_core"/>
    <property type="match status" value="1"/>
</dbReference>
<accession>A0ABS7D7H2</accession>
<dbReference type="InterPro" id="IPR056823">
    <property type="entry name" value="TEN-like_YD-shell"/>
</dbReference>
<dbReference type="Proteomes" id="UP000812277">
    <property type="component" value="Unassembled WGS sequence"/>
</dbReference>
<dbReference type="InterPro" id="IPR029062">
    <property type="entry name" value="Class_I_gatase-like"/>
</dbReference>
<dbReference type="Gene3D" id="2.180.10.10">
    <property type="entry name" value="RHS repeat-associated core"/>
    <property type="match status" value="6"/>
</dbReference>
<evidence type="ECO:0000256" key="1">
    <source>
        <dbReference type="ARBA" id="ARBA00022737"/>
    </source>
</evidence>
<dbReference type="SUPFAM" id="SSF52317">
    <property type="entry name" value="Class I glutamine amidotransferase-like"/>
    <property type="match status" value="1"/>
</dbReference>
<dbReference type="RefSeq" id="WP_219873133.1">
    <property type="nucleotide sequence ID" value="NZ_JAHZIJ010000009.1"/>
</dbReference>
<feature type="domain" description="Teneurin-like YD-shell" evidence="4">
    <location>
        <begin position="907"/>
        <end position="995"/>
    </location>
</feature>
<evidence type="ECO:0000313" key="6">
    <source>
        <dbReference type="Proteomes" id="UP000812277"/>
    </source>
</evidence>
<dbReference type="EMBL" id="JAHZIJ010000009">
    <property type="protein sequence ID" value="MBW7475892.1"/>
    <property type="molecule type" value="Genomic_DNA"/>
</dbReference>